<sequence length="286" mass="31291">MTHTDVTLQTARRCWGMTEPVHVVVYLTPKPWEALSGLGLEGPGVYVASRSAPLGPVPAETVEALFYVFAPRLIRAAVPGAWDVTTPQKVITTRYSAVSEVLRGAVGDLDVTELAGLARTATEALTAPGRPLYAAHASLPWPDDPLMQLWHAAVLLREHRGDAHMTALLHGGFDPVEALITDGVVSGNWTFGKNTRGWTDDEWQAGLDRMQSRGWLVPDAERPGRWLLTDLGREKKQWVETATDAASLEGWGRLGEDGCARYLELIRPVRAAIRDTGTLPGWIFGR</sequence>
<dbReference type="NCBIfam" id="NF047719">
    <property type="entry name" value="SCO6745_fam_HTH"/>
    <property type="match status" value="1"/>
</dbReference>
<proteinExistence type="predicted"/>
<accession>A0ABW8AHE5</accession>
<reference evidence="1 2" key="1">
    <citation type="submission" date="2024-10" db="EMBL/GenBank/DDBJ databases">
        <title>The Natural Products Discovery Center: Release of the First 8490 Sequenced Strains for Exploring Actinobacteria Biosynthetic Diversity.</title>
        <authorList>
            <person name="Kalkreuter E."/>
            <person name="Kautsar S.A."/>
            <person name="Yang D."/>
            <person name="Bader C.D."/>
            <person name="Teijaro C.N."/>
            <person name="Fluegel L."/>
            <person name="Davis C.M."/>
            <person name="Simpson J.R."/>
            <person name="Lauterbach L."/>
            <person name="Steele A.D."/>
            <person name="Gui C."/>
            <person name="Meng S."/>
            <person name="Li G."/>
            <person name="Viehrig K."/>
            <person name="Ye F."/>
            <person name="Su P."/>
            <person name="Kiefer A.F."/>
            <person name="Nichols A."/>
            <person name="Cepeda A.J."/>
            <person name="Yan W."/>
            <person name="Fan B."/>
            <person name="Jiang Y."/>
            <person name="Adhikari A."/>
            <person name="Zheng C.-J."/>
            <person name="Schuster L."/>
            <person name="Cowan T.M."/>
            <person name="Smanski M.J."/>
            <person name="Chevrette M.G."/>
            <person name="De Carvalho L.P.S."/>
            <person name="Shen B."/>
        </authorList>
    </citation>
    <scope>NUCLEOTIDE SEQUENCE [LARGE SCALE GENOMIC DNA]</scope>
    <source>
        <strain evidence="1 2">NPDC049639</strain>
    </source>
</reference>
<organism evidence="1 2">
    <name type="scientific">Spongisporangium articulatum</name>
    <dbReference type="NCBI Taxonomy" id="3362603"/>
    <lineage>
        <taxon>Bacteria</taxon>
        <taxon>Bacillati</taxon>
        <taxon>Actinomycetota</taxon>
        <taxon>Actinomycetes</taxon>
        <taxon>Kineosporiales</taxon>
        <taxon>Kineosporiaceae</taxon>
        <taxon>Spongisporangium</taxon>
    </lineage>
</organism>
<dbReference type="EMBL" id="JBITLV010000001">
    <property type="protein sequence ID" value="MFI7585774.1"/>
    <property type="molecule type" value="Genomic_DNA"/>
</dbReference>
<dbReference type="RefSeq" id="WP_398274234.1">
    <property type="nucleotide sequence ID" value="NZ_JBITLV010000001.1"/>
</dbReference>
<evidence type="ECO:0000313" key="2">
    <source>
        <dbReference type="Proteomes" id="UP001612915"/>
    </source>
</evidence>
<dbReference type="Pfam" id="PF21863">
    <property type="entry name" value="HTH_67"/>
    <property type="match status" value="1"/>
</dbReference>
<dbReference type="Proteomes" id="UP001612915">
    <property type="component" value="Unassembled WGS sequence"/>
</dbReference>
<keyword evidence="2" id="KW-1185">Reference proteome</keyword>
<comment type="caution">
    <text evidence="1">The sequence shown here is derived from an EMBL/GenBank/DDBJ whole genome shotgun (WGS) entry which is preliminary data.</text>
</comment>
<evidence type="ECO:0000313" key="1">
    <source>
        <dbReference type="EMBL" id="MFI7585774.1"/>
    </source>
</evidence>
<gene>
    <name evidence="1" type="ORF">ACIB24_01720</name>
</gene>
<dbReference type="InterPro" id="IPR054058">
    <property type="entry name" value="HTH_67"/>
</dbReference>
<name>A0ABW8AHE5_9ACTN</name>
<protein>
    <submittedName>
        <fullName evidence="1">Uncharacterized protein</fullName>
    </submittedName>
</protein>